<accession>A0A955RS06</accession>
<proteinExistence type="predicted"/>
<feature type="transmembrane region" description="Helical" evidence="1">
    <location>
        <begin position="200"/>
        <end position="224"/>
    </location>
</feature>
<dbReference type="AlphaFoldDB" id="A0A955RS06"/>
<feature type="transmembrane region" description="Helical" evidence="1">
    <location>
        <begin position="27"/>
        <end position="54"/>
    </location>
</feature>
<protein>
    <recommendedName>
        <fullName evidence="4">Glycosyltransferase RgtA/B/C/D-like domain-containing protein</fullName>
    </recommendedName>
</protein>
<feature type="transmembrane region" description="Helical" evidence="1">
    <location>
        <begin position="61"/>
        <end position="81"/>
    </location>
</feature>
<keyword evidence="1" id="KW-0472">Membrane</keyword>
<evidence type="ECO:0000313" key="2">
    <source>
        <dbReference type="EMBL" id="MCA9392098.1"/>
    </source>
</evidence>
<dbReference type="Proteomes" id="UP000751518">
    <property type="component" value="Unassembled WGS sequence"/>
</dbReference>
<feature type="transmembrane region" description="Helical" evidence="1">
    <location>
        <begin position="117"/>
        <end position="138"/>
    </location>
</feature>
<name>A0A955RS06_UNCKA</name>
<reference evidence="2" key="1">
    <citation type="submission" date="2020-04" db="EMBL/GenBank/DDBJ databases">
        <authorList>
            <person name="Zhang T."/>
        </authorList>
    </citation>
    <scope>NUCLEOTIDE SEQUENCE</scope>
    <source>
        <strain evidence="2">HKST-UBA03</strain>
    </source>
</reference>
<reference evidence="2" key="2">
    <citation type="journal article" date="2021" name="Microbiome">
        <title>Successional dynamics and alternative stable states in a saline activated sludge microbial community over 9 years.</title>
        <authorList>
            <person name="Wang Y."/>
            <person name="Ye J."/>
            <person name="Ju F."/>
            <person name="Liu L."/>
            <person name="Boyd J.A."/>
            <person name="Deng Y."/>
            <person name="Parks D.H."/>
            <person name="Jiang X."/>
            <person name="Yin X."/>
            <person name="Woodcroft B.J."/>
            <person name="Tyson G.W."/>
            <person name="Hugenholtz P."/>
            <person name="Polz M.F."/>
            <person name="Zhang T."/>
        </authorList>
    </citation>
    <scope>NUCLEOTIDE SEQUENCE</scope>
    <source>
        <strain evidence="2">HKST-UBA03</strain>
    </source>
</reference>
<dbReference type="EMBL" id="JAGQKZ010000020">
    <property type="protein sequence ID" value="MCA9392098.1"/>
    <property type="molecule type" value="Genomic_DNA"/>
</dbReference>
<keyword evidence="1" id="KW-1133">Transmembrane helix</keyword>
<comment type="caution">
    <text evidence="2">The sequence shown here is derived from an EMBL/GenBank/DDBJ whole genome shotgun (WGS) entry which is preliminary data.</text>
</comment>
<feature type="transmembrane region" description="Helical" evidence="1">
    <location>
        <begin position="166"/>
        <end position="188"/>
    </location>
</feature>
<keyword evidence="1" id="KW-0812">Transmembrane</keyword>
<evidence type="ECO:0000256" key="1">
    <source>
        <dbReference type="SAM" id="Phobius"/>
    </source>
</evidence>
<evidence type="ECO:0000313" key="3">
    <source>
        <dbReference type="Proteomes" id="UP000751518"/>
    </source>
</evidence>
<evidence type="ECO:0008006" key="4">
    <source>
        <dbReference type="Google" id="ProtNLM"/>
    </source>
</evidence>
<organism evidence="2 3">
    <name type="scientific">candidate division WWE3 bacterium</name>
    <dbReference type="NCBI Taxonomy" id="2053526"/>
    <lineage>
        <taxon>Bacteria</taxon>
        <taxon>Katanobacteria</taxon>
    </lineage>
</organism>
<gene>
    <name evidence="2" type="ORF">KC614_02745</name>
</gene>
<feature type="non-terminal residue" evidence="2">
    <location>
        <position position="1"/>
    </location>
</feature>
<feature type="transmembrane region" description="Helical" evidence="1">
    <location>
        <begin position="143"/>
        <end position="160"/>
    </location>
</feature>
<sequence length="379" mass="43039">LFMALSTLAIMLQMAKRQSLRLCMLGGLFMALTILSHPEISVFLLITLGLYFVFEVKNRGILMWFLGSFVVAALLITPWFWGVYSQHGIMPFLAAINSGNASYWGSGPAIALLTFDFIGYNGLYLFGGIGLLGLLIIILKKRYFFFVWPLVIAVINYRSFGHFVPIFFGLYVGVGLIDVVVVGLTDWIHKQGKSWSTETIMKATVFAVYLGAIYYVSASFMGIIPRMSTYHTLDANNREAMYWVTLNTPVQSRFLVLDVWAFRNWPIDMVSEWFPYVADRSSIMTIQGREWLPDFGFSKTYTDAIQLAKCSDDIKCFLDKLDEANLGPVDYIYIDHHALAASENVKTVVQSINEKLYQDWGYEIVYDDGTVTIWRLVAD</sequence>